<comment type="caution">
    <text evidence="1">The sequence shown here is derived from an EMBL/GenBank/DDBJ whole genome shotgun (WGS) entry which is preliminary data.</text>
</comment>
<evidence type="ECO:0000313" key="2">
    <source>
        <dbReference type="Proteomes" id="UP001165063"/>
    </source>
</evidence>
<sequence>MILKTIELAFKFRYKRWSAFQHSFYRLLVTFSFHNLSFNTVNPALQPSKMAFSLSEVFNYYTSSNAESTSKPDHLELKDICGFQSYWTLLRSELRSKGCIRTVDCLDNNNYRKICHHEYGIAQEIIFGSINAEVLNHPELKNHNGDGLAVLLKLRFLVAYESENGYQLAVRWRSRMHDFPKILEEHPGDYDYYLSRYLWLVSRIGRFSKVGKYLTEKEITRHCLKSFLASKYTKPATKVLEKRGFSSKSFNKFEDMKTELISAIERSEQKRQWKLKRQQERALMPGIMEPEISDIDLKEQRRQLRLKRRQESVLRVGVKNGEMFCERIPVNPENTAVNKIHQESPLFETDSVPKISNANINTDQNPIVSRTMGMEANRESYSINKQTAYSIQDIAKAKAEKQSSLTEDSISQTEKTQAKKTSVVTIVVAAFSAVITAITSLFDQFHQVRSIRETPDTVYSNTLDYRAGSLLDHLDWLDSICIQFAPLSYQYAIVGKQNLNRHDDYIVKSSKVQANKTYDAVLDIEDASTSSIVDSEGEDVHLDSSSSKLPNTVYSGSPEYCANSLLNELDWLDSICVQFTAYAYI</sequence>
<accession>A0A9W7DCM8</accession>
<protein>
    <submittedName>
        <fullName evidence="1">Unnamed protein product</fullName>
    </submittedName>
</protein>
<gene>
    <name evidence="1" type="ORF">Amon01_000129600</name>
</gene>
<evidence type="ECO:0000313" key="1">
    <source>
        <dbReference type="EMBL" id="GMG20525.1"/>
    </source>
</evidence>
<dbReference type="AlphaFoldDB" id="A0A9W7DCM8"/>
<dbReference type="EMBL" id="BSXU01000390">
    <property type="protein sequence ID" value="GMG20525.1"/>
    <property type="molecule type" value="Genomic_DNA"/>
</dbReference>
<dbReference type="Proteomes" id="UP001165063">
    <property type="component" value="Unassembled WGS sequence"/>
</dbReference>
<proteinExistence type="predicted"/>
<keyword evidence="2" id="KW-1185">Reference proteome</keyword>
<name>A0A9W7DCM8_AMBMO</name>
<reference evidence="1" key="1">
    <citation type="submission" date="2023-04" db="EMBL/GenBank/DDBJ databases">
        <title>Ambrosiozyma monospora NBRC 1965.</title>
        <authorList>
            <person name="Ichikawa N."/>
            <person name="Sato H."/>
            <person name="Tonouchi N."/>
        </authorList>
    </citation>
    <scope>NUCLEOTIDE SEQUENCE</scope>
    <source>
        <strain evidence="1">NBRC 1965</strain>
    </source>
</reference>
<organism evidence="1 2">
    <name type="scientific">Ambrosiozyma monospora</name>
    <name type="common">Yeast</name>
    <name type="synonym">Endomycopsis monosporus</name>
    <dbReference type="NCBI Taxonomy" id="43982"/>
    <lineage>
        <taxon>Eukaryota</taxon>
        <taxon>Fungi</taxon>
        <taxon>Dikarya</taxon>
        <taxon>Ascomycota</taxon>
        <taxon>Saccharomycotina</taxon>
        <taxon>Pichiomycetes</taxon>
        <taxon>Pichiales</taxon>
        <taxon>Pichiaceae</taxon>
        <taxon>Ambrosiozyma</taxon>
    </lineage>
</organism>